<dbReference type="dictyBase" id="DDB_G0292612"/>
<dbReference type="FunCoup" id="Q54CZ7">
    <property type="interactions" value="4"/>
</dbReference>
<dbReference type="HOGENOM" id="CLU_042359_0_0_1"/>
<keyword evidence="2" id="KW-1185">Reference proteome</keyword>
<dbReference type="Proteomes" id="UP000002195">
    <property type="component" value="Unassembled WGS sequence"/>
</dbReference>
<sequence length="500" mass="59543">MNNNIKLNELIFNEIEPLLIYNCSFKRILELSLLSKSIFKKIQYQISNQQKEIKFKPEINEFLNYIYNFKKNDNNNKFNSFNEPIINNELISTILNNNNNYKFKLIQFKEIENLNCINNNGSYQAKQNNENIKTNLKRICKNLKTVYYSNYFPIDTLDEDPTLDNFFNFEKVELYWDCDESPPESFIDECDNQDDYQSFNYSFEFLKRYKSIKKISIRTVDNESNLHLKNLNNLFKNINNINQLNKIQFNYQNTSYNFLINEKLNNIKNLNSFSIRLGNFGLNIINEENEENQENEDLEILNEIINNNCENTSKLIEIIFKNINLLKNNKLRKLIINKCHSDDNEFNSPNSNNPCEFLKLLLNENYSIENLRILGLAVYDLTKYDDFKLLSELINKNNKINQLITNIQSFEQFLKHCNENKNIEILKISLDKYSDNLELLNNINWENILNLINNNKSLKSIYLYNNDQFDENLQFLNNLNSLKNNNNNNNLNITILNNFK</sequence>
<evidence type="ECO:0000313" key="2">
    <source>
        <dbReference type="Proteomes" id="UP000002195"/>
    </source>
</evidence>
<comment type="caution">
    <text evidence="1">The sequence shown here is derived from an EMBL/GenBank/DDBJ whole genome shotgun (WGS) entry which is preliminary data.</text>
</comment>
<dbReference type="PaxDb" id="44689-DDB0184475"/>
<dbReference type="InParanoid" id="Q54CZ7"/>
<dbReference type="VEuPathDB" id="AmoebaDB:DDB_G0292612"/>
<dbReference type="AlphaFoldDB" id="Q54CZ7"/>
<protein>
    <recommendedName>
        <fullName evidence="3">F-box domain-containing protein</fullName>
    </recommendedName>
</protein>
<proteinExistence type="predicted"/>
<dbReference type="RefSeq" id="XP_629523.1">
    <property type="nucleotide sequence ID" value="XM_629521.1"/>
</dbReference>
<dbReference type="EMBL" id="AAFI02000194">
    <property type="protein sequence ID" value="EAL61109.1"/>
    <property type="molecule type" value="Genomic_DNA"/>
</dbReference>
<dbReference type="eggNOG" id="ENOG502RH8K">
    <property type="taxonomic scope" value="Eukaryota"/>
</dbReference>
<dbReference type="GeneID" id="8628778"/>
<evidence type="ECO:0000313" key="1">
    <source>
        <dbReference type="EMBL" id="EAL61109.1"/>
    </source>
</evidence>
<gene>
    <name evidence="1" type="ORF">DDB_G0292612</name>
</gene>
<dbReference type="KEGG" id="ddi:DDB_G0292612"/>
<name>Q54CZ7_DICDI</name>
<evidence type="ECO:0008006" key="3">
    <source>
        <dbReference type="Google" id="ProtNLM"/>
    </source>
</evidence>
<organism evidence="1 2">
    <name type="scientific">Dictyostelium discoideum</name>
    <name type="common">Social amoeba</name>
    <dbReference type="NCBI Taxonomy" id="44689"/>
    <lineage>
        <taxon>Eukaryota</taxon>
        <taxon>Amoebozoa</taxon>
        <taxon>Evosea</taxon>
        <taxon>Eumycetozoa</taxon>
        <taxon>Dictyostelia</taxon>
        <taxon>Dictyosteliales</taxon>
        <taxon>Dictyosteliaceae</taxon>
        <taxon>Dictyostelium</taxon>
    </lineage>
</organism>
<dbReference type="OMA" id="CDESPPE"/>
<accession>Q54CZ7</accession>
<reference evidence="1 2" key="1">
    <citation type="journal article" date="2005" name="Nature">
        <title>The genome of the social amoeba Dictyostelium discoideum.</title>
        <authorList>
            <consortium name="The Dictyostelium discoideum Sequencing Consortium"/>
            <person name="Eichinger L."/>
            <person name="Pachebat J.A."/>
            <person name="Glockner G."/>
            <person name="Rajandream M.A."/>
            <person name="Sucgang R."/>
            <person name="Berriman M."/>
            <person name="Song J."/>
            <person name="Olsen R."/>
            <person name="Szafranski K."/>
            <person name="Xu Q."/>
            <person name="Tunggal B."/>
            <person name="Kummerfeld S."/>
            <person name="Madera M."/>
            <person name="Konfortov B.A."/>
            <person name="Rivero F."/>
            <person name="Bankier A.T."/>
            <person name="Lehmann R."/>
            <person name="Hamlin N."/>
            <person name="Davies R."/>
            <person name="Gaudet P."/>
            <person name="Fey P."/>
            <person name="Pilcher K."/>
            <person name="Chen G."/>
            <person name="Saunders D."/>
            <person name="Sodergren E."/>
            <person name="Davis P."/>
            <person name="Kerhornou A."/>
            <person name="Nie X."/>
            <person name="Hall N."/>
            <person name="Anjard C."/>
            <person name="Hemphill L."/>
            <person name="Bason N."/>
            <person name="Farbrother P."/>
            <person name="Desany B."/>
            <person name="Just E."/>
            <person name="Morio T."/>
            <person name="Rost R."/>
            <person name="Churcher C."/>
            <person name="Cooper J."/>
            <person name="Haydock S."/>
            <person name="van Driessche N."/>
            <person name="Cronin A."/>
            <person name="Goodhead I."/>
            <person name="Muzny D."/>
            <person name="Mourier T."/>
            <person name="Pain A."/>
            <person name="Lu M."/>
            <person name="Harper D."/>
            <person name="Lindsay R."/>
            <person name="Hauser H."/>
            <person name="James K."/>
            <person name="Quiles M."/>
            <person name="Madan Babu M."/>
            <person name="Saito T."/>
            <person name="Buchrieser C."/>
            <person name="Wardroper A."/>
            <person name="Felder M."/>
            <person name="Thangavelu M."/>
            <person name="Johnson D."/>
            <person name="Knights A."/>
            <person name="Loulseged H."/>
            <person name="Mungall K."/>
            <person name="Oliver K."/>
            <person name="Price C."/>
            <person name="Quail M.A."/>
            <person name="Urushihara H."/>
            <person name="Hernandez J."/>
            <person name="Rabbinowitsch E."/>
            <person name="Steffen D."/>
            <person name="Sanders M."/>
            <person name="Ma J."/>
            <person name="Kohara Y."/>
            <person name="Sharp S."/>
            <person name="Simmonds M."/>
            <person name="Spiegler S."/>
            <person name="Tivey A."/>
            <person name="Sugano S."/>
            <person name="White B."/>
            <person name="Walker D."/>
            <person name="Woodward J."/>
            <person name="Winckler T."/>
            <person name="Tanaka Y."/>
            <person name="Shaulsky G."/>
            <person name="Schleicher M."/>
            <person name="Weinstock G."/>
            <person name="Rosenthal A."/>
            <person name="Cox E.C."/>
            <person name="Chisholm R.L."/>
            <person name="Gibbs R."/>
            <person name="Loomis W.F."/>
            <person name="Platzer M."/>
            <person name="Kay R.R."/>
            <person name="Williams J."/>
            <person name="Dear P.H."/>
            <person name="Noegel A.A."/>
            <person name="Barrell B."/>
            <person name="Kuspa A."/>
        </authorList>
    </citation>
    <scope>NUCLEOTIDE SEQUENCE [LARGE SCALE GENOMIC DNA]</scope>
    <source>
        <strain evidence="1 2">AX4</strain>
    </source>
</reference>